<sequence>METKSTTHAWVVLATAALMHAVAFAKATPEEIDKLGKSLTCMGADKAGTASGVPEYTGKWLGTPPGIQYTPHAGQHPVDPYAVETALFAITAENMSKYAKYLTEGQKAMFARYPATFRIPLYPGHRDFRYPDFVCASVKTNAQNAVVGADGMSVENAVKGGIPFPFPKSGIELAFNNLIPFRAFTEHTLRDNAYVMQNGSIVFGRAENRGMSMVNAPDVAGKPLEGTMARGMNMVKLPEREKGGVTVSMEPLNFSKDKRLGWSYDPGTRRVRQIPEYGFDQPMGGGVGAKMTIDSDRLFNGSPERYNWKILGKKELFIPANAYKIHENTVKYADLLKPEHANPDYMRYELRRVWVLEASLKEGYRHLYGKRMLFIDEDTGHAVMSDLYDTRGQLWQHALVNYYYAFDTNGWHSGTSFYYDLNAGGYVAYNLFQERPKGPVLNKGDLNPSMFTPEAARNTGT</sequence>
<protein>
    <recommendedName>
        <fullName evidence="4">Sigma E regulatory protein, MucB/RseB</fullName>
    </recommendedName>
</protein>
<dbReference type="Proteomes" id="UP000198552">
    <property type="component" value="Unassembled WGS sequence"/>
</dbReference>
<feature type="signal peptide" evidence="1">
    <location>
        <begin position="1"/>
        <end position="25"/>
    </location>
</feature>
<accession>A0A1G9R4I2</accession>
<dbReference type="InterPro" id="IPR010752">
    <property type="entry name" value="DUF1329"/>
</dbReference>
<feature type="chain" id="PRO_5011649894" description="Sigma E regulatory protein, MucB/RseB" evidence="1">
    <location>
        <begin position="26"/>
        <end position="461"/>
    </location>
</feature>
<dbReference type="AlphaFoldDB" id="A0A1G9R4I2"/>
<keyword evidence="3" id="KW-1185">Reference proteome</keyword>
<dbReference type="STRING" id="1527607.SAMN05428957_10325"/>
<gene>
    <name evidence="2" type="ORF">SAMN05428957_10325</name>
</gene>
<proteinExistence type="predicted"/>
<dbReference type="Pfam" id="PF07044">
    <property type="entry name" value="DUF1329"/>
    <property type="match status" value="1"/>
</dbReference>
<evidence type="ECO:0000313" key="3">
    <source>
        <dbReference type="Proteomes" id="UP000198552"/>
    </source>
</evidence>
<organism evidence="2 3">
    <name type="scientific">Oryzisolibacter propanilivorax</name>
    <dbReference type="NCBI Taxonomy" id="1527607"/>
    <lineage>
        <taxon>Bacteria</taxon>
        <taxon>Pseudomonadati</taxon>
        <taxon>Pseudomonadota</taxon>
        <taxon>Betaproteobacteria</taxon>
        <taxon>Burkholderiales</taxon>
        <taxon>Comamonadaceae</taxon>
        <taxon>Oryzisolibacter</taxon>
    </lineage>
</organism>
<keyword evidence="1" id="KW-0732">Signal</keyword>
<evidence type="ECO:0000256" key="1">
    <source>
        <dbReference type="SAM" id="SignalP"/>
    </source>
</evidence>
<dbReference type="CDD" id="cd16329">
    <property type="entry name" value="LolA_like"/>
    <property type="match status" value="1"/>
</dbReference>
<dbReference type="OrthoDB" id="6751304at2"/>
<name>A0A1G9R4I2_9BURK</name>
<reference evidence="3" key="1">
    <citation type="submission" date="2016-10" db="EMBL/GenBank/DDBJ databases">
        <authorList>
            <person name="Varghese N."/>
            <person name="Submissions S."/>
        </authorList>
    </citation>
    <scope>NUCLEOTIDE SEQUENCE [LARGE SCALE GENOMIC DNA]</scope>
    <source>
        <strain evidence="3">EPL6</strain>
    </source>
</reference>
<evidence type="ECO:0008006" key="4">
    <source>
        <dbReference type="Google" id="ProtNLM"/>
    </source>
</evidence>
<dbReference type="Gene3D" id="2.50.20.10">
    <property type="entry name" value="Lipoprotein localisation LolA/LolB/LppX"/>
    <property type="match status" value="1"/>
</dbReference>
<dbReference type="EMBL" id="FNHP01000003">
    <property type="protein sequence ID" value="SDM18189.1"/>
    <property type="molecule type" value="Genomic_DNA"/>
</dbReference>
<evidence type="ECO:0000313" key="2">
    <source>
        <dbReference type="EMBL" id="SDM18189.1"/>
    </source>
</evidence>